<gene>
    <name evidence="1" type="ORF">VITISV_041302</name>
</gene>
<proteinExistence type="predicted"/>
<reference evidence="1" key="1">
    <citation type="journal article" date="2007" name="PLoS ONE">
        <title>The first genome sequence of an elite grapevine cultivar (Pinot noir Vitis vinifera L.): coping with a highly heterozygous genome.</title>
        <authorList>
            <person name="Velasco R."/>
            <person name="Zharkikh A."/>
            <person name="Troggio M."/>
            <person name="Cartwright D.A."/>
            <person name="Cestaro A."/>
            <person name="Pruss D."/>
            <person name="Pindo M."/>
            <person name="FitzGerald L.M."/>
            <person name="Vezzulli S."/>
            <person name="Reid J."/>
            <person name="Malacarne G."/>
            <person name="Iliev D."/>
            <person name="Coppola G."/>
            <person name="Wardell B."/>
            <person name="Micheletti D."/>
            <person name="Macalma T."/>
            <person name="Facci M."/>
            <person name="Mitchell J.T."/>
            <person name="Perazzolli M."/>
            <person name="Eldredge G."/>
            <person name="Gatto P."/>
            <person name="Oyzerski R."/>
            <person name="Moretto M."/>
            <person name="Gutin N."/>
            <person name="Stefanini M."/>
            <person name="Chen Y."/>
            <person name="Segala C."/>
            <person name="Davenport C."/>
            <person name="Dematte L."/>
            <person name="Mraz A."/>
            <person name="Battilana J."/>
            <person name="Stormo K."/>
            <person name="Costa F."/>
            <person name="Tao Q."/>
            <person name="Si-Ammour A."/>
            <person name="Harkins T."/>
            <person name="Lackey A."/>
            <person name="Perbost C."/>
            <person name="Taillon B."/>
            <person name="Stella A."/>
            <person name="Solovyev V."/>
            <person name="Fawcett J.A."/>
            <person name="Sterck L."/>
            <person name="Vandepoele K."/>
            <person name="Grando S.M."/>
            <person name="Toppo S."/>
            <person name="Moser C."/>
            <person name="Lanchbury J."/>
            <person name="Bogden R."/>
            <person name="Skolnick M."/>
            <person name="Sgaramella V."/>
            <person name="Bhatnagar S.K."/>
            <person name="Fontana P."/>
            <person name="Gutin A."/>
            <person name="Van de Peer Y."/>
            <person name="Salamini F."/>
            <person name="Viola R."/>
        </authorList>
    </citation>
    <scope>NUCLEOTIDE SEQUENCE</scope>
</reference>
<dbReference type="AlphaFoldDB" id="A5BVE0"/>
<organism evidence="1">
    <name type="scientific">Vitis vinifera</name>
    <name type="common">Grape</name>
    <dbReference type="NCBI Taxonomy" id="29760"/>
    <lineage>
        <taxon>Eukaryota</taxon>
        <taxon>Viridiplantae</taxon>
        <taxon>Streptophyta</taxon>
        <taxon>Embryophyta</taxon>
        <taxon>Tracheophyta</taxon>
        <taxon>Spermatophyta</taxon>
        <taxon>Magnoliopsida</taxon>
        <taxon>eudicotyledons</taxon>
        <taxon>Gunneridae</taxon>
        <taxon>Pentapetalae</taxon>
        <taxon>rosids</taxon>
        <taxon>Vitales</taxon>
        <taxon>Vitaceae</taxon>
        <taxon>Viteae</taxon>
        <taxon>Vitis</taxon>
    </lineage>
</organism>
<protein>
    <submittedName>
        <fullName evidence="1">Uncharacterized protein</fullName>
    </submittedName>
</protein>
<name>A5BVE0_VITVI</name>
<accession>A5BVE0</accession>
<evidence type="ECO:0000313" key="1">
    <source>
        <dbReference type="EMBL" id="CAN77317.1"/>
    </source>
</evidence>
<sequence>MVIVDSNGGGADVTGMTSGVPGVLGGAEDVASGVGTVEGVARAGSMISVGISACCGSSSYGISGCAGLAGAPGGGTPPSKGGMAEAYGASDMDSRTGEALGLVFQADREGVWASLVLAMAKMERLVFQRVRRGAWNGPLQTHDF</sequence>
<dbReference type="EMBL" id="AM472516">
    <property type="protein sequence ID" value="CAN77317.1"/>
    <property type="molecule type" value="Genomic_DNA"/>
</dbReference>